<name>W9QRW8_9ROSA</name>
<dbReference type="Proteomes" id="UP000030645">
    <property type="component" value="Unassembled WGS sequence"/>
</dbReference>
<evidence type="ECO:0000256" key="1">
    <source>
        <dbReference type="SAM" id="MobiDB-lite"/>
    </source>
</evidence>
<accession>W9QRW8</accession>
<dbReference type="AlphaFoldDB" id="W9QRW8"/>
<dbReference type="EMBL" id="KE343700">
    <property type="protein sequence ID" value="EXB38637.1"/>
    <property type="molecule type" value="Genomic_DNA"/>
</dbReference>
<evidence type="ECO:0000313" key="2">
    <source>
        <dbReference type="EMBL" id="EXB38637.1"/>
    </source>
</evidence>
<gene>
    <name evidence="2" type="ORF">L484_014452</name>
</gene>
<evidence type="ECO:0000313" key="3">
    <source>
        <dbReference type="Proteomes" id="UP000030645"/>
    </source>
</evidence>
<keyword evidence="3" id="KW-1185">Reference proteome</keyword>
<feature type="region of interest" description="Disordered" evidence="1">
    <location>
        <begin position="78"/>
        <end position="101"/>
    </location>
</feature>
<reference evidence="3" key="1">
    <citation type="submission" date="2013-01" db="EMBL/GenBank/DDBJ databases">
        <title>Draft Genome Sequence of a Mulberry Tree, Morus notabilis C.K. Schneid.</title>
        <authorList>
            <person name="He N."/>
            <person name="Zhao S."/>
        </authorList>
    </citation>
    <scope>NUCLEOTIDE SEQUENCE</scope>
</reference>
<sequence length="101" mass="11473">MDSDAVGQLEKEKLLHMEMSTSSMQNIWAKEVRHTNAFTEARDVIQELLDSIGLRGQYCGGLMARRLSHVLSVRMRNPPREAHRVTSKGPVVHPRHTRSPT</sequence>
<protein>
    <submittedName>
        <fullName evidence="2">Uncharacterized protein</fullName>
    </submittedName>
</protein>
<organism evidence="2 3">
    <name type="scientific">Morus notabilis</name>
    <dbReference type="NCBI Taxonomy" id="981085"/>
    <lineage>
        <taxon>Eukaryota</taxon>
        <taxon>Viridiplantae</taxon>
        <taxon>Streptophyta</taxon>
        <taxon>Embryophyta</taxon>
        <taxon>Tracheophyta</taxon>
        <taxon>Spermatophyta</taxon>
        <taxon>Magnoliopsida</taxon>
        <taxon>eudicotyledons</taxon>
        <taxon>Gunneridae</taxon>
        <taxon>Pentapetalae</taxon>
        <taxon>rosids</taxon>
        <taxon>fabids</taxon>
        <taxon>Rosales</taxon>
        <taxon>Moraceae</taxon>
        <taxon>Moreae</taxon>
        <taxon>Morus</taxon>
    </lineage>
</organism>
<proteinExistence type="predicted"/>